<dbReference type="SMART" id="SM00365">
    <property type="entry name" value="LRR_SD22"/>
    <property type="match status" value="7"/>
</dbReference>
<evidence type="ECO:0000313" key="4">
    <source>
        <dbReference type="EMBL" id="CAL6039925.1"/>
    </source>
</evidence>
<dbReference type="InterPro" id="IPR050836">
    <property type="entry name" value="SDS22/Internalin_LRR"/>
</dbReference>
<dbReference type="PANTHER" id="PTHR46652">
    <property type="entry name" value="LEUCINE-RICH REPEAT AND IQ DOMAIN-CONTAINING PROTEIN 1-RELATED"/>
    <property type="match status" value="1"/>
</dbReference>
<name>A0AA86Q9K3_9EUKA</name>
<comment type="caution">
    <text evidence="3">The sequence shown here is derived from an EMBL/GenBank/DDBJ whole genome shotgun (WGS) entry which is preliminary data.</text>
</comment>
<dbReference type="AlphaFoldDB" id="A0AA86Q9K3"/>
<dbReference type="Proteomes" id="UP001642409">
    <property type="component" value="Unassembled WGS sequence"/>
</dbReference>
<dbReference type="InterPro" id="IPR001611">
    <property type="entry name" value="Leu-rich_rpt"/>
</dbReference>
<keyword evidence="5" id="KW-1185">Reference proteome</keyword>
<dbReference type="Gene3D" id="3.80.10.10">
    <property type="entry name" value="Ribonuclease Inhibitor"/>
    <property type="match status" value="2"/>
</dbReference>
<dbReference type="SMART" id="SM00369">
    <property type="entry name" value="LRR_TYP"/>
    <property type="match status" value="6"/>
</dbReference>
<accession>A0AA86Q9K3</accession>
<dbReference type="EMBL" id="CAXDID020000144">
    <property type="protein sequence ID" value="CAL6039925.1"/>
    <property type="molecule type" value="Genomic_DNA"/>
</dbReference>
<dbReference type="InterPro" id="IPR025875">
    <property type="entry name" value="Leu-rich_rpt_4"/>
</dbReference>
<evidence type="ECO:0000256" key="2">
    <source>
        <dbReference type="ARBA" id="ARBA00022737"/>
    </source>
</evidence>
<organism evidence="3">
    <name type="scientific">Hexamita inflata</name>
    <dbReference type="NCBI Taxonomy" id="28002"/>
    <lineage>
        <taxon>Eukaryota</taxon>
        <taxon>Metamonada</taxon>
        <taxon>Diplomonadida</taxon>
        <taxon>Hexamitidae</taxon>
        <taxon>Hexamitinae</taxon>
        <taxon>Hexamita</taxon>
    </lineage>
</organism>
<evidence type="ECO:0000313" key="5">
    <source>
        <dbReference type="Proteomes" id="UP001642409"/>
    </source>
</evidence>
<sequence length="408" mass="46447">MKLLQNLNYTYKEVDSYTLLKFQGQINQKKLVISGYSVQSLTFVEQLDIDDLILSFCSNVQFTEVPRNIFKLMCSNCSLQNVDGIQQMKQLTALSLYMNQVNNINALSQLTNLTCLDVSCNDVSDISALGQMVQLKQLGLTDNKITDVSSLSKLVSLQELRLGCNTISDIQPLSSLLNLKYLSLYENSIEDISPLSLLINLTELQLNSNKITSIEHLKSLINLKTLFLCSNQISDVNAISHLSIEKLYLDSNNIIDVSCLQSLTKIKELYLHQNKIVHIHHLKLLTTLTLLNVSKNLITDLSFAVQPEFDPSIFDLLIRGPQLLRPQYYTEQQNTPSQRQIFFSNLLSEITFTNEKKFQTEKNGRKMKSKFKLFEENVGKTVQNANQELIKMTNKVCDLFGLLVQEQQ</sequence>
<evidence type="ECO:0000256" key="1">
    <source>
        <dbReference type="ARBA" id="ARBA00022614"/>
    </source>
</evidence>
<evidence type="ECO:0000313" key="3">
    <source>
        <dbReference type="EMBL" id="CAI9948155.1"/>
    </source>
</evidence>
<dbReference type="EMBL" id="CATOUU010000787">
    <property type="protein sequence ID" value="CAI9948155.1"/>
    <property type="molecule type" value="Genomic_DNA"/>
</dbReference>
<dbReference type="InterPro" id="IPR003591">
    <property type="entry name" value="Leu-rich_rpt_typical-subtyp"/>
</dbReference>
<dbReference type="InterPro" id="IPR032675">
    <property type="entry name" value="LRR_dom_sf"/>
</dbReference>
<reference evidence="3" key="1">
    <citation type="submission" date="2023-06" db="EMBL/GenBank/DDBJ databases">
        <authorList>
            <person name="Kurt Z."/>
        </authorList>
    </citation>
    <scope>NUCLEOTIDE SEQUENCE</scope>
</reference>
<proteinExistence type="predicted"/>
<gene>
    <name evidence="3" type="ORF">HINF_LOCUS35800</name>
    <name evidence="4" type="ORF">HINF_LOCUS38085</name>
</gene>
<dbReference type="PROSITE" id="PS51450">
    <property type="entry name" value="LRR"/>
    <property type="match status" value="8"/>
</dbReference>
<keyword evidence="2" id="KW-0677">Repeat</keyword>
<dbReference type="SUPFAM" id="SSF52058">
    <property type="entry name" value="L domain-like"/>
    <property type="match status" value="1"/>
</dbReference>
<dbReference type="PANTHER" id="PTHR46652:SF3">
    <property type="entry name" value="LEUCINE-RICH REPEAT-CONTAINING PROTEIN 9"/>
    <property type="match status" value="1"/>
</dbReference>
<protein>
    <submittedName>
        <fullName evidence="3">Uncharacterized protein</fullName>
    </submittedName>
</protein>
<reference evidence="4 5" key="2">
    <citation type="submission" date="2024-07" db="EMBL/GenBank/DDBJ databases">
        <authorList>
            <person name="Akdeniz Z."/>
        </authorList>
    </citation>
    <scope>NUCLEOTIDE SEQUENCE [LARGE SCALE GENOMIC DNA]</scope>
</reference>
<keyword evidence="1" id="KW-0433">Leucine-rich repeat</keyword>
<dbReference type="Pfam" id="PF12799">
    <property type="entry name" value="LRR_4"/>
    <property type="match status" value="3"/>
</dbReference>